<dbReference type="Pfam" id="PF00076">
    <property type="entry name" value="RRM_1"/>
    <property type="match status" value="1"/>
</dbReference>
<keyword evidence="9 14" id="KW-0694">RNA-binding</keyword>
<keyword evidence="6" id="KW-0507">mRNA processing</keyword>
<dbReference type="GO" id="GO:0008380">
    <property type="term" value="P:RNA splicing"/>
    <property type="evidence" value="ECO:0007669"/>
    <property type="project" value="UniProtKB-KW"/>
</dbReference>
<evidence type="ECO:0000256" key="4">
    <source>
        <dbReference type="ARBA" id="ARBA00022448"/>
    </source>
</evidence>
<dbReference type="GO" id="GO:0006417">
    <property type="term" value="P:regulation of translation"/>
    <property type="evidence" value="ECO:0007669"/>
    <property type="project" value="UniProtKB-KW"/>
</dbReference>
<evidence type="ECO:0000259" key="16">
    <source>
        <dbReference type="PROSITE" id="PS50102"/>
    </source>
</evidence>
<evidence type="ECO:0000256" key="12">
    <source>
        <dbReference type="ARBA" id="ARBA00023242"/>
    </source>
</evidence>
<comment type="similarity">
    <text evidence="3">Belongs to the RBM8A family.</text>
</comment>
<evidence type="ECO:0000256" key="15">
    <source>
        <dbReference type="SAM" id="MobiDB-lite"/>
    </source>
</evidence>
<evidence type="ECO:0000256" key="1">
    <source>
        <dbReference type="ARBA" id="ARBA00004123"/>
    </source>
</evidence>
<evidence type="ECO:0000256" key="3">
    <source>
        <dbReference type="ARBA" id="ARBA00007987"/>
    </source>
</evidence>
<dbReference type="SMART" id="SM00360">
    <property type="entry name" value="RRM"/>
    <property type="match status" value="1"/>
</dbReference>
<dbReference type="Gene3D" id="3.30.70.330">
    <property type="match status" value="1"/>
</dbReference>
<evidence type="ECO:0000256" key="7">
    <source>
        <dbReference type="ARBA" id="ARBA00022816"/>
    </source>
</evidence>
<gene>
    <name evidence="17" type="ORF">MKW94_029895</name>
</gene>
<feature type="region of interest" description="Disordered" evidence="15">
    <location>
        <begin position="169"/>
        <end position="189"/>
    </location>
</feature>
<dbReference type="CDD" id="cd12324">
    <property type="entry name" value="RRM_RBM8"/>
    <property type="match status" value="1"/>
</dbReference>
<dbReference type="InterPro" id="IPR012677">
    <property type="entry name" value="Nucleotide-bd_a/b_plait_sf"/>
</dbReference>
<evidence type="ECO:0000256" key="8">
    <source>
        <dbReference type="ARBA" id="ARBA00022845"/>
    </source>
</evidence>
<dbReference type="PRINTS" id="PR01738">
    <property type="entry name" value="RNABINDINGM8"/>
</dbReference>
<keyword evidence="8" id="KW-0810">Translation regulation</keyword>
<dbReference type="InterPro" id="IPR000504">
    <property type="entry name" value="RRM_dom"/>
</dbReference>
<sequence>MANAEVEVVDYEDDDYMEEAVEVDPPKIRSAITDSSSAPLKTKGRGFREATTTEAERNTRFASKDFDSLASDDGGPAAQRSIEGWIVLVTGIHEEAQEDDLHNAFGEFGEVKNLHLNLDRRTGFVKGYALIEFEKLGEAQTAISTMNGVELLTQIISVDWAFSNGPFKQSNMRRRSPRGHRSRSPRRRF</sequence>
<evidence type="ECO:0000313" key="17">
    <source>
        <dbReference type="EMBL" id="MCL7048151.1"/>
    </source>
</evidence>
<dbReference type="InterPro" id="IPR035979">
    <property type="entry name" value="RBD_domain_sf"/>
</dbReference>
<accession>A0AA42B2N7</accession>
<evidence type="ECO:0000256" key="2">
    <source>
        <dbReference type="ARBA" id="ARBA00004496"/>
    </source>
</evidence>
<dbReference type="GO" id="GO:0051028">
    <property type="term" value="P:mRNA transport"/>
    <property type="evidence" value="ECO:0007669"/>
    <property type="project" value="UniProtKB-KW"/>
</dbReference>
<dbReference type="GO" id="GO:0005737">
    <property type="term" value="C:cytoplasm"/>
    <property type="evidence" value="ECO:0007669"/>
    <property type="project" value="UniProtKB-SubCell"/>
</dbReference>
<evidence type="ECO:0000256" key="10">
    <source>
        <dbReference type="ARBA" id="ARBA00023161"/>
    </source>
</evidence>
<dbReference type="GO" id="GO:0006397">
    <property type="term" value="P:mRNA processing"/>
    <property type="evidence" value="ECO:0007669"/>
    <property type="project" value="UniProtKB-KW"/>
</dbReference>
<comment type="caution">
    <text evidence="17">The sequence shown here is derived from an EMBL/GenBank/DDBJ whole genome shotgun (WGS) entry which is preliminary data.</text>
</comment>
<dbReference type="AlphaFoldDB" id="A0AA42B2N7"/>
<name>A0AA42B2N7_PAPNU</name>
<evidence type="ECO:0000256" key="9">
    <source>
        <dbReference type="ARBA" id="ARBA00022884"/>
    </source>
</evidence>
<comment type="subcellular location">
    <subcellularLocation>
        <location evidence="2">Cytoplasm</location>
    </subcellularLocation>
    <subcellularLocation>
        <location evidence="1">Nucleus</location>
    </subcellularLocation>
</comment>
<feature type="domain" description="RRM" evidence="16">
    <location>
        <begin position="85"/>
        <end position="163"/>
    </location>
</feature>
<dbReference type="EMBL" id="JAJJMA010301408">
    <property type="protein sequence ID" value="MCL7048151.1"/>
    <property type="molecule type" value="Genomic_DNA"/>
</dbReference>
<evidence type="ECO:0000256" key="6">
    <source>
        <dbReference type="ARBA" id="ARBA00022664"/>
    </source>
</evidence>
<reference evidence="17" key="1">
    <citation type="submission" date="2022-03" db="EMBL/GenBank/DDBJ databases">
        <title>A functionally conserved STORR gene fusion in Papaver species that diverged 16.8 million years ago.</title>
        <authorList>
            <person name="Catania T."/>
        </authorList>
    </citation>
    <scope>NUCLEOTIDE SEQUENCE</scope>
    <source>
        <strain evidence="17">S-191538</strain>
    </source>
</reference>
<keyword evidence="7" id="KW-0509">mRNA transport</keyword>
<keyword evidence="10" id="KW-0866">Nonsense-mediated mRNA decay</keyword>
<keyword evidence="18" id="KW-1185">Reference proteome</keyword>
<dbReference type="GO" id="GO:0003729">
    <property type="term" value="F:mRNA binding"/>
    <property type="evidence" value="ECO:0007669"/>
    <property type="project" value="InterPro"/>
</dbReference>
<dbReference type="PROSITE" id="PS50102">
    <property type="entry name" value="RRM"/>
    <property type="match status" value="1"/>
</dbReference>
<evidence type="ECO:0000256" key="5">
    <source>
        <dbReference type="ARBA" id="ARBA00022490"/>
    </source>
</evidence>
<keyword evidence="12" id="KW-0539">Nucleus</keyword>
<dbReference type="PANTHER" id="PTHR45894">
    <property type="entry name" value="RNA-BINDING PROTEIN 8A"/>
    <property type="match status" value="1"/>
</dbReference>
<dbReference type="Proteomes" id="UP001177140">
    <property type="component" value="Unassembled WGS sequence"/>
</dbReference>
<evidence type="ECO:0000256" key="14">
    <source>
        <dbReference type="PROSITE-ProRule" id="PRU00176"/>
    </source>
</evidence>
<keyword evidence="4" id="KW-0813">Transport</keyword>
<keyword evidence="5" id="KW-0963">Cytoplasm</keyword>
<evidence type="ECO:0000256" key="13">
    <source>
        <dbReference type="ARBA" id="ARBA00077711"/>
    </source>
</evidence>
<dbReference type="GO" id="GO:0000184">
    <property type="term" value="P:nuclear-transcribed mRNA catabolic process, nonsense-mediated decay"/>
    <property type="evidence" value="ECO:0007669"/>
    <property type="project" value="UniProtKB-KW"/>
</dbReference>
<dbReference type="GO" id="GO:0005634">
    <property type="term" value="C:nucleus"/>
    <property type="evidence" value="ECO:0007669"/>
    <property type="project" value="UniProtKB-SubCell"/>
</dbReference>
<evidence type="ECO:0000256" key="11">
    <source>
        <dbReference type="ARBA" id="ARBA00023187"/>
    </source>
</evidence>
<keyword evidence="11" id="KW-0508">mRNA splicing</keyword>
<protein>
    <recommendedName>
        <fullName evidence="13">RNA-binding protein 8A</fullName>
    </recommendedName>
</protein>
<proteinExistence type="inferred from homology"/>
<dbReference type="SUPFAM" id="SSF54928">
    <property type="entry name" value="RNA-binding domain, RBD"/>
    <property type="match status" value="1"/>
</dbReference>
<feature type="region of interest" description="Disordered" evidence="15">
    <location>
        <begin position="31"/>
        <end position="56"/>
    </location>
</feature>
<organism evidence="17 18">
    <name type="scientific">Papaver nudicaule</name>
    <name type="common">Iceland poppy</name>
    <dbReference type="NCBI Taxonomy" id="74823"/>
    <lineage>
        <taxon>Eukaryota</taxon>
        <taxon>Viridiplantae</taxon>
        <taxon>Streptophyta</taxon>
        <taxon>Embryophyta</taxon>
        <taxon>Tracheophyta</taxon>
        <taxon>Spermatophyta</taxon>
        <taxon>Magnoliopsida</taxon>
        <taxon>Ranunculales</taxon>
        <taxon>Papaveraceae</taxon>
        <taxon>Papaveroideae</taxon>
        <taxon>Papaver</taxon>
    </lineage>
</organism>
<dbReference type="InterPro" id="IPR033744">
    <property type="entry name" value="RRM_RBM8"/>
</dbReference>
<dbReference type="InterPro" id="IPR008111">
    <property type="entry name" value="RNA-bd_8"/>
</dbReference>
<dbReference type="FunFam" id="3.30.70.330:FF:000525">
    <property type="entry name" value="RNA-binding protein 8A"/>
    <property type="match status" value="1"/>
</dbReference>
<evidence type="ECO:0000313" key="18">
    <source>
        <dbReference type="Proteomes" id="UP001177140"/>
    </source>
</evidence>
<feature type="compositionally biased region" description="Basic residues" evidence="15">
    <location>
        <begin position="171"/>
        <end position="189"/>
    </location>
</feature>